<feature type="transmembrane region" description="Helical" evidence="7">
    <location>
        <begin position="554"/>
        <end position="572"/>
    </location>
</feature>
<gene>
    <name evidence="9" type="ORF">GCM10010201_07010</name>
</gene>
<proteinExistence type="inferred from homology"/>
<dbReference type="InterPro" id="IPR000731">
    <property type="entry name" value="SSD"/>
</dbReference>
<dbReference type="Proteomes" id="UP001499978">
    <property type="component" value="Unassembled WGS sequence"/>
</dbReference>
<dbReference type="EMBL" id="BAAARY010000002">
    <property type="protein sequence ID" value="GAA2513765.1"/>
    <property type="molecule type" value="Genomic_DNA"/>
</dbReference>
<feature type="transmembrane region" description="Helical" evidence="7">
    <location>
        <begin position="317"/>
        <end position="339"/>
    </location>
</feature>
<dbReference type="RefSeq" id="WP_344168102.1">
    <property type="nucleotide sequence ID" value="NZ_BAAARY010000002.1"/>
</dbReference>
<feature type="transmembrane region" description="Helical" evidence="7">
    <location>
        <begin position="592"/>
        <end position="613"/>
    </location>
</feature>
<comment type="caution">
    <text evidence="9">The sequence shown here is derived from an EMBL/GenBank/DDBJ whole genome shotgun (WGS) entry which is preliminary data.</text>
</comment>
<evidence type="ECO:0000256" key="7">
    <source>
        <dbReference type="SAM" id="Phobius"/>
    </source>
</evidence>
<dbReference type="Pfam" id="PF03176">
    <property type="entry name" value="MMPL"/>
    <property type="match status" value="2"/>
</dbReference>
<dbReference type="PANTHER" id="PTHR33406">
    <property type="entry name" value="MEMBRANE PROTEIN MJ1562-RELATED"/>
    <property type="match status" value="1"/>
</dbReference>
<keyword evidence="10" id="KW-1185">Reference proteome</keyword>
<keyword evidence="3" id="KW-1003">Cell membrane</keyword>
<reference evidence="9 10" key="1">
    <citation type="journal article" date="2019" name="Int. J. Syst. Evol. Microbiol.">
        <title>The Global Catalogue of Microorganisms (GCM) 10K type strain sequencing project: providing services to taxonomists for standard genome sequencing and annotation.</title>
        <authorList>
            <consortium name="The Broad Institute Genomics Platform"/>
            <consortium name="The Broad Institute Genome Sequencing Center for Infectious Disease"/>
            <person name="Wu L."/>
            <person name="Ma J."/>
        </authorList>
    </citation>
    <scope>NUCLEOTIDE SEQUENCE [LARGE SCALE GENOMIC DNA]</scope>
    <source>
        <strain evidence="9 10">JCM 3367</strain>
    </source>
</reference>
<comment type="subcellular location">
    <subcellularLocation>
        <location evidence="1">Cell membrane</location>
        <topology evidence="1">Multi-pass membrane protein</topology>
    </subcellularLocation>
</comment>
<feature type="transmembrane region" description="Helical" evidence="7">
    <location>
        <begin position="666"/>
        <end position="685"/>
    </location>
</feature>
<evidence type="ECO:0000313" key="10">
    <source>
        <dbReference type="Proteomes" id="UP001499978"/>
    </source>
</evidence>
<dbReference type="InterPro" id="IPR050545">
    <property type="entry name" value="Mycobact_MmpL"/>
</dbReference>
<evidence type="ECO:0000256" key="1">
    <source>
        <dbReference type="ARBA" id="ARBA00004651"/>
    </source>
</evidence>
<feature type="transmembrane region" description="Helical" evidence="7">
    <location>
        <begin position="194"/>
        <end position="224"/>
    </location>
</feature>
<comment type="similarity">
    <text evidence="2">Belongs to the resistance-nodulation-cell division (RND) (TC 2.A.6) family. MmpL subfamily.</text>
</comment>
<dbReference type="InterPro" id="IPR004869">
    <property type="entry name" value="MMPL_dom"/>
</dbReference>
<name>A0ABN3N3E2_9ACTN</name>
<feature type="transmembrane region" description="Helical" evidence="7">
    <location>
        <begin position="527"/>
        <end position="549"/>
    </location>
</feature>
<feature type="transmembrane region" description="Helical" evidence="7">
    <location>
        <begin position="288"/>
        <end position="305"/>
    </location>
</feature>
<evidence type="ECO:0000256" key="5">
    <source>
        <dbReference type="ARBA" id="ARBA00022989"/>
    </source>
</evidence>
<feature type="domain" description="SSD" evidence="8">
    <location>
        <begin position="243"/>
        <end position="338"/>
    </location>
</feature>
<evidence type="ECO:0000256" key="2">
    <source>
        <dbReference type="ARBA" id="ARBA00010157"/>
    </source>
</evidence>
<feature type="transmembrane region" description="Helical" evidence="7">
    <location>
        <begin position="12"/>
        <end position="35"/>
    </location>
</feature>
<feature type="transmembrane region" description="Helical" evidence="7">
    <location>
        <begin position="640"/>
        <end position="660"/>
    </location>
</feature>
<organism evidence="9 10">
    <name type="scientific">Pilimelia columellifera subsp. columellifera</name>
    <dbReference type="NCBI Taxonomy" id="706583"/>
    <lineage>
        <taxon>Bacteria</taxon>
        <taxon>Bacillati</taxon>
        <taxon>Actinomycetota</taxon>
        <taxon>Actinomycetes</taxon>
        <taxon>Micromonosporales</taxon>
        <taxon>Micromonosporaceae</taxon>
        <taxon>Pilimelia</taxon>
    </lineage>
</organism>
<dbReference type="PANTHER" id="PTHR33406:SF11">
    <property type="entry name" value="MEMBRANE PROTEIN SCO6666-RELATED"/>
    <property type="match status" value="1"/>
</dbReference>
<keyword evidence="5 7" id="KW-1133">Transmembrane helix</keyword>
<evidence type="ECO:0000256" key="3">
    <source>
        <dbReference type="ARBA" id="ARBA00022475"/>
    </source>
</evidence>
<sequence>MFTWWGRAVVRFRWLVLVAGLLVMVAGGSWGLGVFDRLSSGGFEDPTSEASRTRAAIEATFGDQSVDFLLLYSRPDATVDQPALRDPVVAATARLRAQPQVDQVVSYYDAPPGSPATAQLAPLASQDRHATYVTVRLRVADEDGKSAAYAEVRDIAEAGGGVETTAGGVVAFQKQVTERTIDDLFRAEIFSLPVLLLLLLLIFGGLVAASTPLLIGGLAVLGSFVTIRLLTAVIDISIFSINVITLIGMGMAIDYALFMVSRFREEMDAGRDVADAVARTVATAGRTIMVSGLTIALALASLLIFPQPFLKSMGLGGMSAVLVAMLGALTVLPALLAVLGPKINALRAPTPWRRRLTVDRPVTSGVWARIAHSVMRRPALYAIGVTAVLLALAIPVFRMSWGGFDERIMPVGTEARVASERIKAEFPGGSTDPIVAFVAGAQPAELSGYVSALRALPQVTGAQVTQTTEQATLVSVSYAGEPTSVRAQELVDEVRAVDAPAGAKVLVGGRTANDVDLLDSLRVHLPWMAALMAAATLVLLFLAFGSILLPIKAVLMNLISIGASFGVIVWGFQDGHLADLLGFTATGTIEPTNPIIMLAVLFGLATDYEVFLLSRVREEWDATGDNTAAVARGLQHTGRIITAAALLLILVVAGFAGGSITMIKMVGVGMIVAILVDATLVRIILVPATMRLLGRWNWWAPGPMSRFYDRFGIRESDGEREPAPADPELARV</sequence>
<feature type="transmembrane region" description="Helical" evidence="7">
    <location>
        <begin position="236"/>
        <end position="258"/>
    </location>
</feature>
<evidence type="ECO:0000313" key="9">
    <source>
        <dbReference type="EMBL" id="GAA2513765.1"/>
    </source>
</evidence>
<dbReference type="Gene3D" id="1.20.1640.10">
    <property type="entry name" value="Multidrug efflux transporter AcrB transmembrane domain"/>
    <property type="match status" value="2"/>
</dbReference>
<dbReference type="SUPFAM" id="SSF82866">
    <property type="entry name" value="Multidrug efflux transporter AcrB transmembrane domain"/>
    <property type="match status" value="2"/>
</dbReference>
<dbReference type="PROSITE" id="PS50156">
    <property type="entry name" value="SSD"/>
    <property type="match status" value="1"/>
</dbReference>
<keyword evidence="4 7" id="KW-0812">Transmembrane</keyword>
<keyword evidence="6 7" id="KW-0472">Membrane</keyword>
<protein>
    <submittedName>
        <fullName evidence="9">MMPL family transporter</fullName>
    </submittedName>
</protein>
<evidence type="ECO:0000259" key="8">
    <source>
        <dbReference type="PROSITE" id="PS50156"/>
    </source>
</evidence>
<feature type="transmembrane region" description="Helical" evidence="7">
    <location>
        <begin position="379"/>
        <end position="397"/>
    </location>
</feature>
<evidence type="ECO:0000256" key="4">
    <source>
        <dbReference type="ARBA" id="ARBA00022692"/>
    </source>
</evidence>
<accession>A0ABN3N3E2</accession>
<evidence type="ECO:0000256" key="6">
    <source>
        <dbReference type="ARBA" id="ARBA00023136"/>
    </source>
</evidence>